<proteinExistence type="predicted"/>
<evidence type="ECO:0000313" key="2">
    <source>
        <dbReference type="Proteomes" id="UP001501565"/>
    </source>
</evidence>
<protein>
    <submittedName>
        <fullName evidence="1">Uncharacterized protein</fullName>
    </submittedName>
</protein>
<comment type="caution">
    <text evidence="1">The sequence shown here is derived from an EMBL/GenBank/DDBJ whole genome shotgun (WGS) entry which is preliminary data.</text>
</comment>
<gene>
    <name evidence="1" type="ORF">GCM10022277_32100</name>
</gene>
<evidence type="ECO:0000313" key="1">
    <source>
        <dbReference type="EMBL" id="GAA3932802.1"/>
    </source>
</evidence>
<organism evidence="1 2">
    <name type="scientific">Litoribacillus peritrichatus</name>
    <dbReference type="NCBI Taxonomy" id="718191"/>
    <lineage>
        <taxon>Bacteria</taxon>
        <taxon>Pseudomonadati</taxon>
        <taxon>Pseudomonadota</taxon>
        <taxon>Gammaproteobacteria</taxon>
        <taxon>Oceanospirillales</taxon>
        <taxon>Oceanospirillaceae</taxon>
        <taxon>Litoribacillus</taxon>
    </lineage>
</organism>
<sequence>MYKVGIALLSVSLSCSVVSKEQSDSKFMSKMVELSETEMEVYDAQFGFEEELQEDIDSHSEVRSIKTNFDNQRIVQQIQLKQTHVYGNGLDSQ</sequence>
<dbReference type="PROSITE" id="PS51257">
    <property type="entry name" value="PROKAR_LIPOPROTEIN"/>
    <property type="match status" value="1"/>
</dbReference>
<reference evidence="2" key="1">
    <citation type="journal article" date="2019" name="Int. J. Syst. Evol. Microbiol.">
        <title>The Global Catalogue of Microorganisms (GCM) 10K type strain sequencing project: providing services to taxonomists for standard genome sequencing and annotation.</title>
        <authorList>
            <consortium name="The Broad Institute Genomics Platform"/>
            <consortium name="The Broad Institute Genome Sequencing Center for Infectious Disease"/>
            <person name="Wu L."/>
            <person name="Ma J."/>
        </authorList>
    </citation>
    <scope>NUCLEOTIDE SEQUENCE [LARGE SCALE GENOMIC DNA]</scope>
    <source>
        <strain evidence="2">JCM 17551</strain>
    </source>
</reference>
<dbReference type="EMBL" id="BAABBN010000007">
    <property type="protein sequence ID" value="GAA3932802.1"/>
    <property type="molecule type" value="Genomic_DNA"/>
</dbReference>
<dbReference type="Proteomes" id="UP001501565">
    <property type="component" value="Unassembled WGS sequence"/>
</dbReference>
<keyword evidence="2" id="KW-1185">Reference proteome</keyword>
<accession>A0ABP7MYE5</accession>
<name>A0ABP7MYE5_9GAMM</name>